<accession>A0A3P8BA63</accession>
<organism evidence="1 2">
    <name type="scientific">Schistosoma margrebowiei</name>
    <dbReference type="NCBI Taxonomy" id="48269"/>
    <lineage>
        <taxon>Eukaryota</taxon>
        <taxon>Metazoa</taxon>
        <taxon>Spiralia</taxon>
        <taxon>Lophotrochozoa</taxon>
        <taxon>Platyhelminthes</taxon>
        <taxon>Trematoda</taxon>
        <taxon>Digenea</taxon>
        <taxon>Strigeidida</taxon>
        <taxon>Schistosomatoidea</taxon>
        <taxon>Schistosomatidae</taxon>
        <taxon>Schistosoma</taxon>
    </lineage>
</organism>
<name>A0A3P8BA63_9TREM</name>
<evidence type="ECO:0000313" key="2">
    <source>
        <dbReference type="Proteomes" id="UP000277204"/>
    </source>
</evidence>
<keyword evidence="2" id="KW-1185">Reference proteome</keyword>
<dbReference type="Proteomes" id="UP000277204">
    <property type="component" value="Unassembled WGS sequence"/>
</dbReference>
<dbReference type="AlphaFoldDB" id="A0A3P8BA63"/>
<reference evidence="1 2" key="1">
    <citation type="submission" date="2018-11" db="EMBL/GenBank/DDBJ databases">
        <authorList>
            <consortium name="Pathogen Informatics"/>
        </authorList>
    </citation>
    <scope>NUCLEOTIDE SEQUENCE [LARGE SCALE GENOMIC DNA]</scope>
    <source>
        <strain evidence="1 2">Zambia</strain>
    </source>
</reference>
<proteinExistence type="predicted"/>
<protein>
    <submittedName>
        <fullName evidence="1">Uncharacterized protein</fullName>
    </submittedName>
</protein>
<gene>
    <name evidence="1" type="ORF">SMRZ_LOCUS15782</name>
</gene>
<dbReference type="EMBL" id="UZAI01016997">
    <property type="protein sequence ID" value="VDP19141.1"/>
    <property type="molecule type" value="Genomic_DNA"/>
</dbReference>
<evidence type="ECO:0000313" key="1">
    <source>
        <dbReference type="EMBL" id="VDP19141.1"/>
    </source>
</evidence>
<sequence>MMQILHHNGIHVLIGLIHIKLTIHLNSNITGMKIHHTLTITTIIIITNTLNNIGQNINGFNSNYHYNSWMIIPIKRKTKKCSFFKNQYS</sequence>